<evidence type="ECO:0000256" key="1">
    <source>
        <dbReference type="SAM" id="MobiDB-lite"/>
    </source>
</evidence>
<protein>
    <submittedName>
        <fullName evidence="2">Uncharacterized protein</fullName>
    </submittedName>
</protein>
<organism evidence="2 3">
    <name type="scientific">Rhynchosporium graminicola</name>
    <dbReference type="NCBI Taxonomy" id="2792576"/>
    <lineage>
        <taxon>Eukaryota</taxon>
        <taxon>Fungi</taxon>
        <taxon>Dikarya</taxon>
        <taxon>Ascomycota</taxon>
        <taxon>Pezizomycotina</taxon>
        <taxon>Leotiomycetes</taxon>
        <taxon>Helotiales</taxon>
        <taxon>Ploettnerulaceae</taxon>
        <taxon>Rhynchosporium</taxon>
    </lineage>
</organism>
<sequence>MFRQKPKRPLLTLTSIKNNLHTVVLPPIDFATPNSNIHFGYLHQLPALPTSEYEYSPSDLHDEYEDLLRRSNSADALFLLLNSPPEFKLHLSATNVHDICYNHDSHPMADNSRNAAPEPEHQSRLQTPHNHKLQQQGMTSKSSEKRKTSQDYDEDSIDDLKDSEESESSNNLGDVVKVHQQNFRNLEQQLDVVAQDAKVNIMIANGNPPEHYTTGRGRLIELYREFRKFINEKKDIGPEILDKYFREAGFQ</sequence>
<accession>A0A1E1L0P2</accession>
<evidence type="ECO:0000313" key="3">
    <source>
        <dbReference type="Proteomes" id="UP000178129"/>
    </source>
</evidence>
<dbReference type="Proteomes" id="UP000178129">
    <property type="component" value="Unassembled WGS sequence"/>
</dbReference>
<comment type="caution">
    <text evidence="2">The sequence shown here is derived from an EMBL/GenBank/DDBJ whole genome shotgun (WGS) entry which is preliminary data.</text>
</comment>
<evidence type="ECO:0000313" key="2">
    <source>
        <dbReference type="EMBL" id="CZT04060.1"/>
    </source>
</evidence>
<reference evidence="3" key="1">
    <citation type="submission" date="2016-03" db="EMBL/GenBank/DDBJ databases">
        <authorList>
            <person name="Ploux O."/>
        </authorList>
    </citation>
    <scope>NUCLEOTIDE SEQUENCE [LARGE SCALE GENOMIC DNA]</scope>
    <source>
        <strain evidence="3">UK7</strain>
    </source>
</reference>
<keyword evidence="3" id="KW-1185">Reference proteome</keyword>
<feature type="region of interest" description="Disordered" evidence="1">
    <location>
        <begin position="105"/>
        <end position="173"/>
    </location>
</feature>
<dbReference type="InParanoid" id="A0A1E1L0P2"/>
<feature type="compositionally biased region" description="Polar residues" evidence="1">
    <location>
        <begin position="124"/>
        <end position="141"/>
    </location>
</feature>
<proteinExistence type="predicted"/>
<dbReference type="AlphaFoldDB" id="A0A1E1L0P2"/>
<feature type="compositionally biased region" description="Acidic residues" evidence="1">
    <location>
        <begin position="151"/>
        <end position="167"/>
    </location>
</feature>
<gene>
    <name evidence="2" type="ORF">RCO7_05659</name>
</gene>
<name>A0A1E1L0P2_9HELO</name>
<dbReference type="EMBL" id="FJUW01000030">
    <property type="protein sequence ID" value="CZT04060.1"/>
    <property type="molecule type" value="Genomic_DNA"/>
</dbReference>